<feature type="domain" description="Glycoside hydrolase family 9" evidence="7">
    <location>
        <begin position="140"/>
        <end position="608"/>
    </location>
</feature>
<dbReference type="GO" id="GO:0008810">
    <property type="term" value="F:cellulase activity"/>
    <property type="evidence" value="ECO:0007669"/>
    <property type="project" value="InterPro"/>
</dbReference>
<reference evidence="9" key="1">
    <citation type="journal article" date="2014" name="Int. J. Syst. Evol. Microbiol.">
        <title>Complete genome sequence of Corynebacterium casei LMG S-19264T (=DSM 44701T), isolated from a smear-ripened cheese.</title>
        <authorList>
            <consortium name="US DOE Joint Genome Institute (JGI-PGF)"/>
            <person name="Walter F."/>
            <person name="Albersmeier A."/>
            <person name="Kalinowski J."/>
            <person name="Ruckert C."/>
        </authorList>
    </citation>
    <scope>NUCLEOTIDE SEQUENCE</scope>
    <source>
        <strain evidence="9">JCM 3090</strain>
    </source>
</reference>
<dbReference type="PANTHER" id="PTHR22298">
    <property type="entry name" value="ENDO-1,4-BETA-GLUCANASE"/>
    <property type="match status" value="1"/>
</dbReference>
<dbReference type="Proteomes" id="UP000649739">
    <property type="component" value="Unassembled WGS sequence"/>
</dbReference>
<evidence type="ECO:0000256" key="6">
    <source>
        <dbReference type="SAM" id="SignalP"/>
    </source>
</evidence>
<dbReference type="Pfam" id="PF00759">
    <property type="entry name" value="Glyco_hydro_9"/>
    <property type="match status" value="1"/>
</dbReference>
<name>A0A8J3AZT9_9ACTN</name>
<evidence type="ECO:0000256" key="3">
    <source>
        <dbReference type="ARBA" id="ARBA00023277"/>
    </source>
</evidence>
<proteinExistence type="inferred from homology"/>
<keyword evidence="5" id="KW-0624">Polysaccharide degradation</keyword>
<evidence type="ECO:0000256" key="5">
    <source>
        <dbReference type="ARBA" id="ARBA00023326"/>
    </source>
</evidence>
<dbReference type="InterPro" id="IPR001701">
    <property type="entry name" value="Glyco_hydro_9"/>
</dbReference>
<protein>
    <submittedName>
        <fullName evidence="9">Hydrolase</fullName>
    </submittedName>
</protein>
<dbReference type="InterPro" id="IPR014756">
    <property type="entry name" value="Ig_E-set"/>
</dbReference>
<keyword evidence="6" id="KW-0732">Signal</keyword>
<evidence type="ECO:0000256" key="2">
    <source>
        <dbReference type="ARBA" id="ARBA00022801"/>
    </source>
</evidence>
<keyword evidence="10" id="KW-1185">Reference proteome</keyword>
<dbReference type="Gene3D" id="2.60.40.10">
    <property type="entry name" value="Immunoglobulins"/>
    <property type="match status" value="1"/>
</dbReference>
<keyword evidence="3" id="KW-0119">Carbohydrate metabolism</keyword>
<feature type="signal peptide" evidence="6">
    <location>
        <begin position="1"/>
        <end position="33"/>
    </location>
</feature>
<evidence type="ECO:0000256" key="4">
    <source>
        <dbReference type="ARBA" id="ARBA00023295"/>
    </source>
</evidence>
<feature type="chain" id="PRO_5038820383" evidence="6">
    <location>
        <begin position="34"/>
        <end position="613"/>
    </location>
</feature>
<evidence type="ECO:0000313" key="9">
    <source>
        <dbReference type="EMBL" id="GGJ75940.1"/>
    </source>
</evidence>
<dbReference type="PROSITE" id="PS51257">
    <property type="entry name" value="PROKAR_LIPOPROTEIN"/>
    <property type="match status" value="1"/>
</dbReference>
<dbReference type="GO" id="GO:0000272">
    <property type="term" value="P:polysaccharide catabolic process"/>
    <property type="evidence" value="ECO:0007669"/>
    <property type="project" value="UniProtKB-KW"/>
</dbReference>
<dbReference type="CDD" id="cd02850">
    <property type="entry name" value="E_set_Cellulase_N"/>
    <property type="match status" value="1"/>
</dbReference>
<evidence type="ECO:0000259" key="7">
    <source>
        <dbReference type="Pfam" id="PF00759"/>
    </source>
</evidence>
<dbReference type="Gene3D" id="1.50.10.10">
    <property type="match status" value="1"/>
</dbReference>
<feature type="domain" description="Cellulase Ig-like" evidence="8">
    <location>
        <begin position="44"/>
        <end position="121"/>
    </location>
</feature>
<dbReference type="InterPro" id="IPR008928">
    <property type="entry name" value="6-hairpin_glycosidase_sf"/>
</dbReference>
<dbReference type="InterPro" id="IPR013783">
    <property type="entry name" value="Ig-like_fold"/>
</dbReference>
<dbReference type="SUPFAM" id="SSF48208">
    <property type="entry name" value="Six-hairpin glycosidases"/>
    <property type="match status" value="1"/>
</dbReference>
<dbReference type="SUPFAM" id="SSF81296">
    <property type="entry name" value="E set domains"/>
    <property type="match status" value="1"/>
</dbReference>
<gene>
    <name evidence="9" type="ORF">GCM10010123_02360</name>
</gene>
<dbReference type="InterPro" id="IPR004197">
    <property type="entry name" value="Cellulase_Ig-like"/>
</dbReference>
<accession>A0A8J3AZT9</accession>
<keyword evidence="4" id="KW-0326">Glycosidase</keyword>
<comment type="similarity">
    <text evidence="1">Belongs to the glycosyl hydrolase 9 (cellulase E) family.</text>
</comment>
<dbReference type="Pfam" id="PF02927">
    <property type="entry name" value="CelD_N"/>
    <property type="match status" value="1"/>
</dbReference>
<evidence type="ECO:0000259" key="8">
    <source>
        <dbReference type="Pfam" id="PF02927"/>
    </source>
</evidence>
<organism evidence="9 10">
    <name type="scientific">Pilimelia anulata</name>
    <dbReference type="NCBI Taxonomy" id="53371"/>
    <lineage>
        <taxon>Bacteria</taxon>
        <taxon>Bacillati</taxon>
        <taxon>Actinomycetota</taxon>
        <taxon>Actinomycetes</taxon>
        <taxon>Micromonosporales</taxon>
        <taxon>Micromonosporaceae</taxon>
        <taxon>Pilimelia</taxon>
    </lineage>
</organism>
<dbReference type="InterPro" id="IPR012341">
    <property type="entry name" value="6hp_glycosidase-like_sf"/>
</dbReference>
<evidence type="ECO:0000313" key="10">
    <source>
        <dbReference type="Proteomes" id="UP000649739"/>
    </source>
</evidence>
<reference evidence="9" key="2">
    <citation type="submission" date="2020-09" db="EMBL/GenBank/DDBJ databases">
        <authorList>
            <person name="Sun Q."/>
            <person name="Ohkuma M."/>
        </authorList>
    </citation>
    <scope>NUCLEOTIDE SEQUENCE</scope>
    <source>
        <strain evidence="9">JCM 3090</strain>
    </source>
</reference>
<dbReference type="AlphaFoldDB" id="A0A8J3AZT9"/>
<sequence>MPPTRPPRPAAPTGRVRRAGAALLAGALLLAAAACGPDAAGGAAAVRVDQVGYAAAGPKIAYLMTDGDDDAPFEVRDENDAVVLRGTAGGSRGEWSDRYPAVRPLDLTALRDPGRYRIVVARPAATSPWFAVAADPHAALADRAVRFFQAQRDGADVVPGVLDRRPAHLADRTATRYDAPEYDGDTLTGPLAPAGGTLDAGGGWYDAGDYLKFTHTAAYATIALLLAQRERRAAAGTPLAREAAFGLAWLDRMYDARTGTLHAQVGLGDGGDGVLGDHDRWRLPQRDDATRPARGDNDYYLSFRPVFPAHAGTDGIPGNLAGRVAAALALGARLTADRAAARRLLTRAAAILDRADPGATVTTYPGTYYTDGGAEDDLALGAAELSLAATRLGDPRAARWRADATRWATAHARDGDVAVLGAADVSALAIAELLPVVPAGPDRDTLLAGLRAPLAAAGDRAAKDPFGAAAPVTRFDAVPQAFGLAATAALYRRAGGGDEFTALGAGQRAWALGGNAWGVSFMIGAGTTYPRCPHHQIANLTGERLDGAVVNGPNKASLLKGLATPSGARRCAGVDVGGYDGGGGAFRDATAAWPTAEPAIDFTASALLAVALP</sequence>
<evidence type="ECO:0000256" key="1">
    <source>
        <dbReference type="ARBA" id="ARBA00007072"/>
    </source>
</evidence>
<comment type="caution">
    <text evidence="9">The sequence shown here is derived from an EMBL/GenBank/DDBJ whole genome shotgun (WGS) entry which is preliminary data.</text>
</comment>
<dbReference type="EMBL" id="BMQB01000001">
    <property type="protein sequence ID" value="GGJ75940.1"/>
    <property type="molecule type" value="Genomic_DNA"/>
</dbReference>
<dbReference type="RefSeq" id="WP_189168109.1">
    <property type="nucleotide sequence ID" value="NZ_BMQB01000001.1"/>
</dbReference>
<keyword evidence="2 9" id="KW-0378">Hydrolase</keyword>